<dbReference type="AlphaFoldDB" id="A0AAE1KH93"/>
<keyword evidence="3" id="KW-1185">Reference proteome</keyword>
<gene>
    <name evidence="2" type="ORF">Pcinc_022152</name>
</gene>
<dbReference type="EMBL" id="JAWQEG010002310">
    <property type="protein sequence ID" value="KAK3872797.1"/>
    <property type="molecule type" value="Genomic_DNA"/>
</dbReference>
<name>A0AAE1KH93_PETCI</name>
<evidence type="ECO:0000313" key="3">
    <source>
        <dbReference type="Proteomes" id="UP001286313"/>
    </source>
</evidence>
<evidence type="ECO:0000256" key="1">
    <source>
        <dbReference type="SAM" id="MobiDB-lite"/>
    </source>
</evidence>
<reference evidence="2" key="1">
    <citation type="submission" date="2023-10" db="EMBL/GenBank/DDBJ databases">
        <title>Genome assemblies of two species of porcelain crab, Petrolisthes cinctipes and Petrolisthes manimaculis (Anomura: Porcellanidae).</title>
        <authorList>
            <person name="Angst P."/>
        </authorList>
    </citation>
    <scope>NUCLEOTIDE SEQUENCE</scope>
    <source>
        <strain evidence="2">PB745_01</strain>
        <tissue evidence="2">Gill</tissue>
    </source>
</reference>
<accession>A0AAE1KH93</accession>
<feature type="compositionally biased region" description="Polar residues" evidence="1">
    <location>
        <begin position="70"/>
        <end position="80"/>
    </location>
</feature>
<proteinExistence type="predicted"/>
<sequence>MKSGETQLPASLAHIPPVAQQIQMAQQSIHTRLGLSSAAGNMNRNKRVTDCDWTPLPSLSDDRVYTTQEVTDASSVSGQNRILKKDEQTD</sequence>
<comment type="caution">
    <text evidence="2">The sequence shown here is derived from an EMBL/GenBank/DDBJ whole genome shotgun (WGS) entry which is preliminary data.</text>
</comment>
<feature type="region of interest" description="Disordered" evidence="1">
    <location>
        <begin position="38"/>
        <end position="58"/>
    </location>
</feature>
<dbReference type="Proteomes" id="UP001286313">
    <property type="component" value="Unassembled WGS sequence"/>
</dbReference>
<organism evidence="2 3">
    <name type="scientific">Petrolisthes cinctipes</name>
    <name type="common">Flat porcelain crab</name>
    <dbReference type="NCBI Taxonomy" id="88211"/>
    <lineage>
        <taxon>Eukaryota</taxon>
        <taxon>Metazoa</taxon>
        <taxon>Ecdysozoa</taxon>
        <taxon>Arthropoda</taxon>
        <taxon>Crustacea</taxon>
        <taxon>Multicrustacea</taxon>
        <taxon>Malacostraca</taxon>
        <taxon>Eumalacostraca</taxon>
        <taxon>Eucarida</taxon>
        <taxon>Decapoda</taxon>
        <taxon>Pleocyemata</taxon>
        <taxon>Anomura</taxon>
        <taxon>Galatheoidea</taxon>
        <taxon>Porcellanidae</taxon>
        <taxon>Petrolisthes</taxon>
    </lineage>
</organism>
<evidence type="ECO:0000313" key="2">
    <source>
        <dbReference type="EMBL" id="KAK3872797.1"/>
    </source>
</evidence>
<feature type="region of interest" description="Disordered" evidence="1">
    <location>
        <begin position="70"/>
        <end position="90"/>
    </location>
</feature>
<protein>
    <submittedName>
        <fullName evidence="2">Uncharacterized protein</fullName>
    </submittedName>
</protein>